<feature type="signal peptide" evidence="1">
    <location>
        <begin position="1"/>
        <end position="22"/>
    </location>
</feature>
<feature type="chain" id="PRO_5017727364" evidence="1">
    <location>
        <begin position="23"/>
        <end position="162"/>
    </location>
</feature>
<dbReference type="Pfam" id="PF06347">
    <property type="entry name" value="SH3_4"/>
    <property type="match status" value="2"/>
</dbReference>
<comment type="caution">
    <text evidence="2">The sequence shown here is derived from an EMBL/GenBank/DDBJ whole genome shotgun (WGS) entry which is preliminary data.</text>
</comment>
<gene>
    <name evidence="2" type="ORF">DFP90_110119</name>
</gene>
<organism evidence="2 3">
    <name type="scientific">Aestuariispira insulae</name>
    <dbReference type="NCBI Taxonomy" id="1461337"/>
    <lineage>
        <taxon>Bacteria</taxon>
        <taxon>Pseudomonadati</taxon>
        <taxon>Pseudomonadota</taxon>
        <taxon>Alphaproteobacteria</taxon>
        <taxon>Rhodospirillales</taxon>
        <taxon>Kiloniellaceae</taxon>
        <taxon>Aestuariispira</taxon>
    </lineage>
</organism>
<dbReference type="AlphaFoldDB" id="A0A3D9H9Q4"/>
<evidence type="ECO:0000313" key="2">
    <source>
        <dbReference type="EMBL" id="RED46209.1"/>
    </source>
</evidence>
<proteinExistence type="predicted"/>
<protein>
    <submittedName>
        <fullName evidence="2">SH3-like domain-containing protein</fullName>
    </submittedName>
</protein>
<dbReference type="OrthoDB" id="9810773at2"/>
<keyword evidence="1" id="KW-0732">Signal</keyword>
<evidence type="ECO:0000256" key="1">
    <source>
        <dbReference type="SAM" id="SignalP"/>
    </source>
</evidence>
<dbReference type="Proteomes" id="UP000256845">
    <property type="component" value="Unassembled WGS sequence"/>
</dbReference>
<accession>A0A3D9H9Q4</accession>
<dbReference type="Gene3D" id="2.30.30.40">
    <property type="entry name" value="SH3 Domains"/>
    <property type="match status" value="1"/>
</dbReference>
<evidence type="ECO:0000313" key="3">
    <source>
        <dbReference type="Proteomes" id="UP000256845"/>
    </source>
</evidence>
<keyword evidence="3" id="KW-1185">Reference proteome</keyword>
<dbReference type="RefSeq" id="WP_115938215.1">
    <property type="nucleotide sequence ID" value="NZ_QRDW01000010.1"/>
</dbReference>
<reference evidence="2 3" key="1">
    <citation type="submission" date="2018-07" db="EMBL/GenBank/DDBJ databases">
        <title>Genomic Encyclopedia of Type Strains, Phase III (KMG-III): the genomes of soil and plant-associated and newly described type strains.</title>
        <authorList>
            <person name="Whitman W."/>
        </authorList>
    </citation>
    <scope>NUCLEOTIDE SEQUENCE [LARGE SCALE GENOMIC DNA]</scope>
    <source>
        <strain evidence="2 3">CECT 8488</strain>
    </source>
</reference>
<sequence>MARIRHILFLLAFVSGFVPALAAWATSLPVPRMVSLRADEVNVRSGPGVRYPVKWVFQRRDMPVEIIAEYDTWRKIRDWEGAEGWVHRAMVTGRRTIIVLNREVTIRRSSADEAPAVARLGQGMVARAEECGPQWCYLSVRGYEGWVRRQGLWGIYEDEIIE</sequence>
<dbReference type="EMBL" id="QRDW01000010">
    <property type="protein sequence ID" value="RED46209.1"/>
    <property type="molecule type" value="Genomic_DNA"/>
</dbReference>
<name>A0A3D9H9Q4_9PROT</name>
<dbReference type="InterPro" id="IPR010466">
    <property type="entry name" value="DUF1058"/>
</dbReference>